<protein>
    <submittedName>
        <fullName evidence="8">Protein NRT1/ PTR FAMILY 2.11</fullName>
    </submittedName>
</protein>
<dbReference type="SUPFAM" id="SSF103473">
    <property type="entry name" value="MFS general substrate transporter"/>
    <property type="match status" value="1"/>
</dbReference>
<gene>
    <name evidence="8" type="primary">LOC106769475</name>
</gene>
<feature type="transmembrane region" description="Helical" evidence="6">
    <location>
        <begin position="414"/>
        <end position="435"/>
    </location>
</feature>
<feature type="transmembrane region" description="Helical" evidence="6">
    <location>
        <begin position="138"/>
        <end position="165"/>
    </location>
</feature>
<name>A0A1S3UWX3_VIGRR</name>
<dbReference type="Pfam" id="PF00854">
    <property type="entry name" value="PTR2"/>
    <property type="match status" value="1"/>
</dbReference>
<dbReference type="RefSeq" id="XP_014510593.1">
    <property type="nucleotide sequence ID" value="XM_014655107.2"/>
</dbReference>
<keyword evidence="3 6" id="KW-0812">Transmembrane</keyword>
<feature type="transmembrane region" description="Helical" evidence="6">
    <location>
        <begin position="212"/>
        <end position="232"/>
    </location>
</feature>
<dbReference type="GO" id="GO:0022857">
    <property type="term" value="F:transmembrane transporter activity"/>
    <property type="evidence" value="ECO:0007669"/>
    <property type="project" value="InterPro"/>
</dbReference>
<evidence type="ECO:0000313" key="8">
    <source>
        <dbReference type="RefSeq" id="XP_014510593.1"/>
    </source>
</evidence>
<dbReference type="Proteomes" id="UP000087766">
    <property type="component" value="Chromosome 7"/>
</dbReference>
<evidence type="ECO:0000256" key="3">
    <source>
        <dbReference type="ARBA" id="ARBA00022692"/>
    </source>
</evidence>
<dbReference type="PANTHER" id="PTHR11654">
    <property type="entry name" value="OLIGOPEPTIDE TRANSPORTER-RELATED"/>
    <property type="match status" value="1"/>
</dbReference>
<keyword evidence="7" id="KW-1185">Reference proteome</keyword>
<evidence type="ECO:0000256" key="6">
    <source>
        <dbReference type="SAM" id="Phobius"/>
    </source>
</evidence>
<evidence type="ECO:0000256" key="5">
    <source>
        <dbReference type="ARBA" id="ARBA00023136"/>
    </source>
</evidence>
<dbReference type="InterPro" id="IPR036259">
    <property type="entry name" value="MFS_trans_sf"/>
</dbReference>
<feature type="transmembrane region" description="Helical" evidence="6">
    <location>
        <begin position="500"/>
        <end position="525"/>
    </location>
</feature>
<dbReference type="OrthoDB" id="8904098at2759"/>
<comment type="similarity">
    <text evidence="2">Belongs to the major facilitator superfamily. Proton-dependent oligopeptide transporter (POT/PTR) (TC 2.A.17) family.</text>
</comment>
<dbReference type="CDD" id="cd17416">
    <property type="entry name" value="MFS_NPF1_2"/>
    <property type="match status" value="1"/>
</dbReference>
<sequence>MNVARKSESEVETMEKNEEAEIKYRGWKVMPFIIGNETFEKLGTIGTLANLLVYLTTVFNLDSITATNIINIFNGSASLSTLIGAFLCDTYFGRYKTLGFATIASFLGLLIIQLTAWIKEMHPAQCGKDSSICKGPNTGQMAFLLSAFAFLIVGAAGIRPCNLAFGVDQFNPKTESGKKGINSFFNWYFFTFTFAQMISLSLIVYVQANVSWALGLGIPAALMLISCTLFYMGSNYYVKVKTSGPAPLTTIVQAIVVAAKKRRLNLSHYPLVSLFDYVSPHSINSKLPHTSQFRFLDKAAIITPEDGINPDGSASDPWNLCSMQQVEELKCLIRVIPIWVAGVFFYVAIVQQNTMLVFQALQADRRVLNSNFKIPAASYTIFQMLTLTLWLPIYDRIIVPSLQRLTKKEGGITILQRMGIGMFLSALCVFVSGVVEERRRTMALTNPIGREPRKGDISSMPALWFIPQLALAGLSDAFTLVGQVEFFYKQFPENMKSIAASLFFCGLAGSSYLSSFLISIIHKVTAKSATGNWLPQDLNKGRLDYFYYVITALQVFNFCYFLLCAKWYKYKGTATTSSTHDLQLDQLSKPSQKTLNTV</sequence>
<evidence type="ECO:0000256" key="1">
    <source>
        <dbReference type="ARBA" id="ARBA00004141"/>
    </source>
</evidence>
<accession>A0A1S3UWX3</accession>
<dbReference type="KEGG" id="vra:106769475"/>
<keyword evidence="4 6" id="KW-1133">Transmembrane helix</keyword>
<feature type="transmembrane region" description="Helical" evidence="6">
    <location>
        <begin position="185"/>
        <end position="206"/>
    </location>
</feature>
<evidence type="ECO:0000256" key="4">
    <source>
        <dbReference type="ARBA" id="ARBA00022989"/>
    </source>
</evidence>
<reference evidence="7" key="1">
    <citation type="journal article" date="2014" name="Nat. Commun.">
        <title>Genome sequence of mungbean and insights into evolution within Vigna species.</title>
        <authorList>
            <person name="Kang Y.J."/>
            <person name="Kim S.K."/>
            <person name="Kim M.Y."/>
            <person name="Lestari P."/>
            <person name="Kim K.H."/>
            <person name="Ha B.K."/>
            <person name="Jun T.H."/>
            <person name="Hwang W.J."/>
            <person name="Lee T."/>
            <person name="Lee J."/>
            <person name="Shim S."/>
            <person name="Yoon M.Y."/>
            <person name="Jang Y.E."/>
            <person name="Han K.S."/>
            <person name="Taeprayoon P."/>
            <person name="Yoon N."/>
            <person name="Somta P."/>
            <person name="Tanya P."/>
            <person name="Kim K.S."/>
            <person name="Gwag J.G."/>
            <person name="Moon J.K."/>
            <person name="Lee Y.H."/>
            <person name="Park B.S."/>
            <person name="Bombarely A."/>
            <person name="Doyle J.J."/>
            <person name="Jackson S.A."/>
            <person name="Schafleitner R."/>
            <person name="Srinives P."/>
            <person name="Varshney R.K."/>
            <person name="Lee S.H."/>
        </authorList>
    </citation>
    <scope>NUCLEOTIDE SEQUENCE [LARGE SCALE GENOMIC DNA]</scope>
    <source>
        <strain evidence="7">cv. VC1973A</strain>
    </source>
</reference>
<organism evidence="7 8">
    <name type="scientific">Vigna radiata var. radiata</name>
    <name type="common">Mung bean</name>
    <name type="synonym">Phaseolus aureus</name>
    <dbReference type="NCBI Taxonomy" id="3916"/>
    <lineage>
        <taxon>Eukaryota</taxon>
        <taxon>Viridiplantae</taxon>
        <taxon>Streptophyta</taxon>
        <taxon>Embryophyta</taxon>
        <taxon>Tracheophyta</taxon>
        <taxon>Spermatophyta</taxon>
        <taxon>Magnoliopsida</taxon>
        <taxon>eudicotyledons</taxon>
        <taxon>Gunneridae</taxon>
        <taxon>Pentapetalae</taxon>
        <taxon>rosids</taxon>
        <taxon>fabids</taxon>
        <taxon>Fabales</taxon>
        <taxon>Fabaceae</taxon>
        <taxon>Papilionoideae</taxon>
        <taxon>50 kb inversion clade</taxon>
        <taxon>NPAAA clade</taxon>
        <taxon>indigoferoid/millettioid clade</taxon>
        <taxon>Phaseoleae</taxon>
        <taxon>Vigna</taxon>
    </lineage>
</organism>
<dbReference type="AlphaFoldDB" id="A0A1S3UWX3"/>
<feature type="transmembrane region" description="Helical" evidence="6">
    <location>
        <begin position="545"/>
        <end position="563"/>
    </location>
</feature>
<evidence type="ECO:0000256" key="2">
    <source>
        <dbReference type="ARBA" id="ARBA00005982"/>
    </source>
</evidence>
<keyword evidence="5 6" id="KW-0472">Membrane</keyword>
<feature type="transmembrane region" description="Helical" evidence="6">
    <location>
        <begin position="69"/>
        <end position="88"/>
    </location>
</feature>
<comment type="subcellular location">
    <subcellularLocation>
        <location evidence="1">Membrane</location>
        <topology evidence="1">Multi-pass membrane protein</topology>
    </subcellularLocation>
</comment>
<dbReference type="GeneID" id="106769475"/>
<dbReference type="STRING" id="3916.A0A1S3UWX3"/>
<reference evidence="8" key="2">
    <citation type="submission" date="2025-08" db="UniProtKB">
        <authorList>
            <consortium name="RefSeq"/>
        </authorList>
    </citation>
    <scope>IDENTIFICATION</scope>
    <source>
        <tissue evidence="8">Leaf</tissue>
    </source>
</reference>
<dbReference type="Gene3D" id="1.20.1250.20">
    <property type="entry name" value="MFS general substrate transporter like domains"/>
    <property type="match status" value="1"/>
</dbReference>
<proteinExistence type="inferred from homology"/>
<evidence type="ECO:0000313" key="7">
    <source>
        <dbReference type="Proteomes" id="UP000087766"/>
    </source>
</evidence>
<feature type="transmembrane region" description="Helical" evidence="6">
    <location>
        <begin position="100"/>
        <end position="118"/>
    </location>
</feature>
<feature type="transmembrane region" description="Helical" evidence="6">
    <location>
        <begin position="332"/>
        <end position="352"/>
    </location>
</feature>
<dbReference type="InterPro" id="IPR000109">
    <property type="entry name" value="POT_fam"/>
</dbReference>
<dbReference type="GO" id="GO:0016020">
    <property type="term" value="C:membrane"/>
    <property type="evidence" value="ECO:0007669"/>
    <property type="project" value="UniProtKB-SubCell"/>
</dbReference>